<organism evidence="2">
    <name type="scientific">Thiothrix fructosivorans</name>
    <dbReference type="NCBI Taxonomy" id="111770"/>
    <lineage>
        <taxon>Bacteria</taxon>
        <taxon>Pseudomonadati</taxon>
        <taxon>Pseudomonadota</taxon>
        <taxon>Gammaproteobacteria</taxon>
        <taxon>Thiotrichales</taxon>
        <taxon>Thiotrichaceae</taxon>
        <taxon>Thiothrix</taxon>
    </lineage>
</organism>
<reference evidence="2" key="2">
    <citation type="submission" date="2021-04" db="EMBL/GenBank/DDBJ databases">
        <title>Complete Genome and methylome analysis of Thiothrix fructosivorans ATCC 49748.</title>
        <authorList>
            <person name="Fomenkov A."/>
            <person name="Sun L."/>
            <person name="Vincze T."/>
            <person name="Grabovich M.Y."/>
            <person name="Roberts R.J."/>
        </authorList>
    </citation>
    <scope>NUCLEOTIDE SEQUENCE</scope>
    <source>
        <strain evidence="2">ATCC 49748</strain>
    </source>
</reference>
<evidence type="ECO:0000313" key="1">
    <source>
        <dbReference type="EMBL" id="MBO0611616.1"/>
    </source>
</evidence>
<keyword evidence="1" id="KW-0614">Plasmid</keyword>
<dbReference type="EMBL" id="CP072748">
    <property type="protein sequence ID" value="QTX10720.1"/>
    <property type="molecule type" value="Genomic_DNA"/>
</dbReference>
<evidence type="ECO:0008006" key="4">
    <source>
        <dbReference type="Google" id="ProtNLM"/>
    </source>
</evidence>
<evidence type="ECO:0000313" key="2">
    <source>
        <dbReference type="EMBL" id="QTX10720.1"/>
    </source>
</evidence>
<protein>
    <recommendedName>
        <fullName evidence="4">PhoD-like phosphatase metallophosphatase domain-containing protein</fullName>
    </recommendedName>
</protein>
<evidence type="ECO:0000313" key="3">
    <source>
        <dbReference type="Proteomes" id="UP000664466"/>
    </source>
</evidence>
<name>A0A8B0SJS6_9GAMM</name>
<sequence>MQAILPDLPPLPRILAGPILRRVTVDSANVWLATSSECHLELRILDANGTRISQPPDPKPPRRRARVTPTSWQLGAKLWFTLLEALPLDDAGTFPTDTLLCYAIVDKTLQQPLDLSDVCLQGATHPNFYIPSQLGVIAYGSCRKAHGLAFNDDGKVQHHDSLALLTDQLEDTQHDLSQRPAMLFLVGDQIYADDVLPELMPYLQALSLQLMGKNILLPDGSDVCSINTQEHIATFKKGCGLTSSSQHAHVLSFGEYAALYLVTFGNRVGFQYTATRQNLTHFSNNDLDDLERLSLQTFLDSQPQARKALANTVTYMNFDDHDITDDWNLNRSWYDKLSSSDNGTRVISNGLAAYWAFQGWGNNPDNYNERFIRVIKDHLDDPTDRRKCAEFDFRLWKFRRWSFVLPTTPPIFVMDSRTQRDFGSNNQPPQLMDRYALDAMRGEWLDIANQQQTPIFITGTPVFGFSSIEWLQDVLYRIGVLLGGFTGLFSASGMDVESWVANRRGFAFFLDTLLMRMKLRNVTFLSGDVHYSFANRANYSNRSNLHEPPSDTNNWCYSPTLHCLQLTSSAMRNTPKSGRWLETFLANWTVKVRLGACSPETLPWWERVFFWRFFRYNTWAVEVNGIAGQTDQPPPLKPWWKIFLFWRIIKIENWRISLQMDLNWITSRPNVALVYLQKGAVVKQVLLSGDARENNLTYLMPVTNQPSPESAASS</sequence>
<dbReference type="PANTHER" id="PTHR37031">
    <property type="entry name" value="METALLOPHOSPHATASE BINDING DOMAIN PROTEIN"/>
    <property type="match status" value="1"/>
</dbReference>
<dbReference type="RefSeq" id="WP_207249517.1">
    <property type="nucleotide sequence ID" value="NZ_JAFMPM010000005.1"/>
</dbReference>
<gene>
    <name evidence="1" type="ORF">J1836_01560</name>
    <name evidence="2" type="ORF">J1836_019510</name>
</gene>
<dbReference type="PANTHER" id="PTHR37031:SF2">
    <property type="entry name" value="PHOD-LIKE PHOSPHATASE METALLOPHOSPHATASE DOMAIN-CONTAINING PROTEIN"/>
    <property type="match status" value="1"/>
</dbReference>
<reference evidence="1 3" key="1">
    <citation type="submission" date="2021-03" db="EMBL/GenBank/DDBJ databases">
        <title>Draft genome and methylome analysis of Thiotrix fructosivoruns ATCC 49748.</title>
        <authorList>
            <person name="Fomenkov A."/>
            <person name="Grabovich M.Y."/>
            <person name="Roberts R.J."/>
        </authorList>
    </citation>
    <scope>NUCLEOTIDE SEQUENCE [LARGE SCALE GENOMIC DNA]</scope>
    <source>
        <strain evidence="1 3">ATCC 49748</strain>
        <plasmid evidence="1">pTfr446</plasmid>
    </source>
</reference>
<accession>A0A8B0SJS6</accession>
<dbReference type="Gene3D" id="3.60.21.70">
    <property type="entry name" value="PhoD-like phosphatase"/>
    <property type="match status" value="1"/>
</dbReference>
<dbReference type="EMBL" id="JAFMPM010000005">
    <property type="protein sequence ID" value="MBO0611616.1"/>
    <property type="molecule type" value="Genomic_DNA"/>
</dbReference>
<geneLocation type="plasmid" evidence="1">
    <name>pTfr446</name>
</geneLocation>
<keyword evidence="3" id="KW-1185">Reference proteome</keyword>
<proteinExistence type="predicted"/>
<dbReference type="InterPro" id="IPR038607">
    <property type="entry name" value="PhoD-like_sf"/>
</dbReference>
<dbReference type="Proteomes" id="UP000664466">
    <property type="component" value="Unassembled WGS sequence"/>
</dbReference>
<dbReference type="AlphaFoldDB" id="A0A8B0SJS6"/>